<protein>
    <submittedName>
        <fullName evidence="1">Uncharacterized protein</fullName>
    </submittedName>
</protein>
<dbReference type="Proteomes" id="UP001497680">
    <property type="component" value="Unassembled WGS sequence"/>
</dbReference>
<reference evidence="1 2" key="1">
    <citation type="journal article" date="2022" name="New Phytol.">
        <title>Ecological generalism drives hyperdiversity of secondary metabolite gene clusters in xylarialean endophytes.</title>
        <authorList>
            <person name="Franco M.E.E."/>
            <person name="Wisecaver J.H."/>
            <person name="Arnold A.E."/>
            <person name="Ju Y.M."/>
            <person name="Slot J.C."/>
            <person name="Ahrendt S."/>
            <person name="Moore L.P."/>
            <person name="Eastman K.E."/>
            <person name="Scott K."/>
            <person name="Konkel Z."/>
            <person name="Mondo S.J."/>
            <person name="Kuo A."/>
            <person name="Hayes R.D."/>
            <person name="Haridas S."/>
            <person name="Andreopoulos B."/>
            <person name="Riley R."/>
            <person name="LaButti K."/>
            <person name="Pangilinan J."/>
            <person name="Lipzen A."/>
            <person name="Amirebrahimi M."/>
            <person name="Yan J."/>
            <person name="Adam C."/>
            <person name="Keymanesh K."/>
            <person name="Ng V."/>
            <person name="Louie K."/>
            <person name="Northen T."/>
            <person name="Drula E."/>
            <person name="Henrissat B."/>
            <person name="Hsieh H.M."/>
            <person name="Youens-Clark K."/>
            <person name="Lutzoni F."/>
            <person name="Miadlikowska J."/>
            <person name="Eastwood D.C."/>
            <person name="Hamelin R.C."/>
            <person name="Grigoriev I.V."/>
            <person name="U'Ren J.M."/>
        </authorList>
    </citation>
    <scope>NUCLEOTIDE SEQUENCE [LARGE SCALE GENOMIC DNA]</scope>
    <source>
        <strain evidence="1 2">ER1909</strain>
    </source>
</reference>
<evidence type="ECO:0000313" key="1">
    <source>
        <dbReference type="EMBL" id="KAI6081535.1"/>
    </source>
</evidence>
<sequence length="270" mass="29884">MSSQNNCEAYGGDADTYGIGIRLGLYAQSLTTLLTTLFLREDEGQNQMVNLLLQLAIFAGTLFKTSNNDIYAFEVVIVFWLLVGALSSLTGDGLGGVGSFSGTLRLLFYAALSAYGCWFWFAGADNMLDPPCQGTQIAFFGETALDGWFRTFGKVIAVLGLAVTTGMLFWTGAVFTKKRSEKKRRTRHHRPQTEILFMLLSVFMIVLSIASAEYVIRANHLTEVGDIFNVGQILAFLVGLFQLLNTMVQVFLKGRLLAPRCWLLFGRHLT</sequence>
<keyword evidence="2" id="KW-1185">Reference proteome</keyword>
<gene>
    <name evidence="1" type="ORF">F4821DRAFT_25394</name>
</gene>
<organism evidence="1 2">
    <name type="scientific">Hypoxylon rubiginosum</name>
    <dbReference type="NCBI Taxonomy" id="110542"/>
    <lineage>
        <taxon>Eukaryota</taxon>
        <taxon>Fungi</taxon>
        <taxon>Dikarya</taxon>
        <taxon>Ascomycota</taxon>
        <taxon>Pezizomycotina</taxon>
        <taxon>Sordariomycetes</taxon>
        <taxon>Xylariomycetidae</taxon>
        <taxon>Xylariales</taxon>
        <taxon>Hypoxylaceae</taxon>
        <taxon>Hypoxylon</taxon>
    </lineage>
</organism>
<name>A0ACC0CMG9_9PEZI</name>
<evidence type="ECO:0000313" key="2">
    <source>
        <dbReference type="Proteomes" id="UP001497680"/>
    </source>
</evidence>
<accession>A0ACC0CMG9</accession>
<comment type="caution">
    <text evidence="1">The sequence shown here is derived from an EMBL/GenBank/DDBJ whole genome shotgun (WGS) entry which is preliminary data.</text>
</comment>
<proteinExistence type="predicted"/>
<dbReference type="EMBL" id="MU394393">
    <property type="protein sequence ID" value="KAI6081535.1"/>
    <property type="molecule type" value="Genomic_DNA"/>
</dbReference>